<dbReference type="Proteomes" id="UP000249185">
    <property type="component" value="Unassembled WGS sequence"/>
</dbReference>
<evidence type="ECO:0000313" key="2">
    <source>
        <dbReference type="Proteomes" id="UP000249185"/>
    </source>
</evidence>
<dbReference type="InterPro" id="IPR036663">
    <property type="entry name" value="Fumarylacetoacetase_C_sf"/>
</dbReference>
<reference evidence="1 2" key="1">
    <citation type="submission" date="2017-08" db="EMBL/GenBank/DDBJ databases">
        <title>Infants hospitalized years apart are colonized by the same room-sourced microbial strains.</title>
        <authorList>
            <person name="Brooks B."/>
            <person name="Olm M.R."/>
            <person name="Firek B.A."/>
            <person name="Baker R."/>
            <person name="Thomas B.C."/>
            <person name="Morowitz M.J."/>
            <person name="Banfield J.F."/>
        </authorList>
    </citation>
    <scope>NUCLEOTIDE SEQUENCE [LARGE SCALE GENOMIC DNA]</scope>
    <source>
        <strain evidence="1">S2_005_002_R2_34</strain>
    </source>
</reference>
<dbReference type="PANTHER" id="PTHR30143">
    <property type="entry name" value="ACID HYDRATASE"/>
    <property type="match status" value="1"/>
</dbReference>
<dbReference type="SUPFAM" id="SSF56529">
    <property type="entry name" value="FAH"/>
    <property type="match status" value="1"/>
</dbReference>
<dbReference type="AlphaFoldDB" id="A0A2W5N355"/>
<name>A0A2W5N355_RHOSU</name>
<proteinExistence type="predicted"/>
<evidence type="ECO:0008006" key="3">
    <source>
        <dbReference type="Google" id="ProtNLM"/>
    </source>
</evidence>
<dbReference type="InterPro" id="IPR050772">
    <property type="entry name" value="Hydratase-Decarb/MhpD_sf"/>
</dbReference>
<dbReference type="GO" id="GO:0005737">
    <property type="term" value="C:cytoplasm"/>
    <property type="evidence" value="ECO:0007669"/>
    <property type="project" value="TreeGrafter"/>
</dbReference>
<dbReference type="PANTHER" id="PTHR30143:SF0">
    <property type="entry name" value="2-KETO-4-PENTENOATE HYDRATASE"/>
    <property type="match status" value="1"/>
</dbReference>
<dbReference type="GO" id="GO:0008684">
    <property type="term" value="F:2-oxopent-4-enoate hydratase activity"/>
    <property type="evidence" value="ECO:0007669"/>
    <property type="project" value="TreeGrafter"/>
</dbReference>
<protein>
    <recommendedName>
        <fullName evidence="3">2-keto-4-pentenoate hydratase</fullName>
    </recommendedName>
</protein>
<comment type="caution">
    <text evidence="1">The sequence shown here is derived from an EMBL/GenBank/DDBJ whole genome shotgun (WGS) entry which is preliminary data.</text>
</comment>
<accession>A0A2W5N355</accession>
<gene>
    <name evidence="1" type="ORF">DI556_15705</name>
</gene>
<dbReference type="EMBL" id="QFPW01000014">
    <property type="protein sequence ID" value="PZQ47941.1"/>
    <property type="molecule type" value="Genomic_DNA"/>
</dbReference>
<sequence length="252" mass="25907">MTTTDTRLEAAAAILRDARTGPRPADFPAELIPTSEAEAYRVQDLVLDGGAVAGWKILATATPETFTCAPLPAADELANGGVLVLGDRAPEIEVEIAIRLVADLPARAGGYDAASVLPALGTAHVAFEIVESRFLDRKRVGPLSGLADSQSSRGVAIGAKGVEGWRDLPLAELPIRLIGDGAETARARGGATAEQVVAALVWLANHAPTRGPGLRAGQVVITGARIGPIPILATKRLVAEIDGIGSVALDLA</sequence>
<evidence type="ECO:0000313" key="1">
    <source>
        <dbReference type="EMBL" id="PZQ47941.1"/>
    </source>
</evidence>
<dbReference type="Gene3D" id="3.90.850.10">
    <property type="entry name" value="Fumarylacetoacetase-like, C-terminal domain"/>
    <property type="match status" value="1"/>
</dbReference>
<organism evidence="1 2">
    <name type="scientific">Rhodovulum sulfidophilum</name>
    <name type="common">Rhodobacter sulfidophilus</name>
    <dbReference type="NCBI Taxonomy" id="35806"/>
    <lineage>
        <taxon>Bacteria</taxon>
        <taxon>Pseudomonadati</taxon>
        <taxon>Pseudomonadota</taxon>
        <taxon>Alphaproteobacteria</taxon>
        <taxon>Rhodobacterales</taxon>
        <taxon>Paracoccaceae</taxon>
        <taxon>Rhodovulum</taxon>
    </lineage>
</organism>